<dbReference type="GO" id="GO:0005923">
    <property type="term" value="C:bicellular tight junction"/>
    <property type="evidence" value="ECO:0007669"/>
    <property type="project" value="UniProtKB-SubCell"/>
</dbReference>
<sequence>MNFLTCDIQRFAVSKECIFRLSGLICSLTAVVFETILANSRCWRLWEFDDKIVQFVFFGLWEAYYHQVFNISGSTTRTLVHSPINSTWTISPEFHYAQTLIVWAILLKPVVLLLNAMAVKIDYTNDSLVKGQMLLYKISASLLCISSLCTFVSVSWNHVVDLYGQTTLDFPPSFPVKKKDLKRKHYTAAFPIGVLTATMSLFGVIIFLFEMSSLDPQSEVEAQCASRLINQKT</sequence>
<name>A0A8C6GD21_MUSSI</name>
<feature type="transmembrane region" description="Helical" evidence="10">
    <location>
        <begin position="18"/>
        <end position="38"/>
    </location>
</feature>
<feature type="transmembrane region" description="Helical" evidence="10">
    <location>
        <begin position="95"/>
        <end position="114"/>
    </location>
</feature>
<dbReference type="GO" id="GO:0005886">
    <property type="term" value="C:plasma membrane"/>
    <property type="evidence" value="ECO:0007669"/>
    <property type="project" value="UniProtKB-SubCell"/>
</dbReference>
<dbReference type="PANTHER" id="PTHR12002">
    <property type="entry name" value="CLAUDIN"/>
    <property type="match status" value="1"/>
</dbReference>
<evidence type="ECO:0000256" key="3">
    <source>
        <dbReference type="ARBA" id="ARBA00008295"/>
    </source>
</evidence>
<evidence type="ECO:0000256" key="1">
    <source>
        <dbReference type="ARBA" id="ARBA00004435"/>
    </source>
</evidence>
<keyword evidence="7" id="KW-0965">Cell junction</keyword>
<evidence type="ECO:0000256" key="7">
    <source>
        <dbReference type="ARBA" id="ARBA00022949"/>
    </source>
</evidence>
<comment type="similarity">
    <text evidence="3">Belongs to the claudin family.</text>
</comment>
<dbReference type="Proteomes" id="UP000694415">
    <property type="component" value="Unplaced"/>
</dbReference>
<dbReference type="InterPro" id="IPR006187">
    <property type="entry name" value="Claudin"/>
</dbReference>
<reference evidence="11" key="2">
    <citation type="submission" date="2025-09" db="UniProtKB">
        <authorList>
            <consortium name="Ensembl"/>
        </authorList>
    </citation>
    <scope>IDENTIFICATION</scope>
</reference>
<keyword evidence="4" id="KW-0796">Tight junction</keyword>
<dbReference type="Gene3D" id="1.20.140.150">
    <property type="match status" value="1"/>
</dbReference>
<keyword evidence="12" id="KW-1185">Reference proteome</keyword>
<dbReference type="Ensembl" id="ENSMSIT00000004778.1">
    <property type="protein sequence ID" value="ENSMSIP00000003774.1"/>
    <property type="gene ID" value="ENSMSIG00000003461.1"/>
</dbReference>
<evidence type="ECO:0000256" key="10">
    <source>
        <dbReference type="SAM" id="Phobius"/>
    </source>
</evidence>
<evidence type="ECO:0000256" key="8">
    <source>
        <dbReference type="ARBA" id="ARBA00022989"/>
    </source>
</evidence>
<evidence type="ECO:0000256" key="5">
    <source>
        <dbReference type="ARBA" id="ARBA00022475"/>
    </source>
</evidence>
<keyword evidence="6 10" id="KW-0812">Transmembrane</keyword>
<keyword evidence="5" id="KW-1003">Cell membrane</keyword>
<dbReference type="GO" id="GO:0005198">
    <property type="term" value="F:structural molecule activity"/>
    <property type="evidence" value="ECO:0007669"/>
    <property type="project" value="InterPro"/>
</dbReference>
<keyword evidence="9 10" id="KW-0472">Membrane</keyword>
<evidence type="ECO:0000256" key="9">
    <source>
        <dbReference type="ARBA" id="ARBA00023136"/>
    </source>
</evidence>
<keyword evidence="8 10" id="KW-1133">Transmembrane helix</keyword>
<organism evidence="11 12">
    <name type="scientific">Mus spicilegus</name>
    <name type="common">Mound-building mouse</name>
    <dbReference type="NCBI Taxonomy" id="10103"/>
    <lineage>
        <taxon>Eukaryota</taxon>
        <taxon>Metazoa</taxon>
        <taxon>Chordata</taxon>
        <taxon>Craniata</taxon>
        <taxon>Vertebrata</taxon>
        <taxon>Euteleostomi</taxon>
        <taxon>Mammalia</taxon>
        <taxon>Eutheria</taxon>
        <taxon>Euarchontoglires</taxon>
        <taxon>Glires</taxon>
        <taxon>Rodentia</taxon>
        <taxon>Myomorpha</taxon>
        <taxon>Muroidea</taxon>
        <taxon>Muridae</taxon>
        <taxon>Murinae</taxon>
        <taxon>Mus</taxon>
        <taxon>Mus</taxon>
    </lineage>
</organism>
<dbReference type="GeneTree" id="ENSGT00520000056155"/>
<evidence type="ECO:0000256" key="4">
    <source>
        <dbReference type="ARBA" id="ARBA00022427"/>
    </source>
</evidence>
<accession>A0A8C6GD21</accession>
<comment type="subcellular location">
    <subcellularLocation>
        <location evidence="1">Cell junction</location>
        <location evidence="1">Tight junction</location>
    </subcellularLocation>
    <subcellularLocation>
        <location evidence="2">Cell membrane</location>
        <topology evidence="2">Multi-pass membrane protein</topology>
    </subcellularLocation>
</comment>
<evidence type="ECO:0000313" key="12">
    <source>
        <dbReference type="Proteomes" id="UP000694415"/>
    </source>
</evidence>
<evidence type="ECO:0000313" key="11">
    <source>
        <dbReference type="Ensembl" id="ENSMSIP00000003774.1"/>
    </source>
</evidence>
<evidence type="ECO:0000256" key="6">
    <source>
        <dbReference type="ARBA" id="ARBA00022692"/>
    </source>
</evidence>
<protein>
    <submittedName>
        <fullName evidence="11">Spermatogenesis associated multipass transmembrane protein 3</fullName>
    </submittedName>
</protein>
<feature type="transmembrane region" description="Helical" evidence="10">
    <location>
        <begin position="134"/>
        <end position="156"/>
    </location>
</feature>
<dbReference type="AlphaFoldDB" id="A0A8C6GD21"/>
<proteinExistence type="inferred from homology"/>
<evidence type="ECO:0000256" key="2">
    <source>
        <dbReference type="ARBA" id="ARBA00004651"/>
    </source>
</evidence>
<feature type="transmembrane region" description="Helical" evidence="10">
    <location>
        <begin position="188"/>
        <end position="209"/>
    </location>
</feature>
<reference evidence="11" key="1">
    <citation type="submission" date="2025-08" db="UniProtKB">
        <authorList>
            <consortium name="Ensembl"/>
        </authorList>
    </citation>
    <scope>IDENTIFICATION</scope>
</reference>